<dbReference type="AlphaFoldDB" id="A0AAQ3U278"/>
<gene>
    <name evidence="1" type="ORF">U9M48_029008</name>
    <name evidence="2" type="ORF">U9M48_029032</name>
</gene>
<dbReference type="EMBL" id="CP144750">
    <property type="protein sequence ID" value="WVZ81680.1"/>
    <property type="molecule type" value="Genomic_DNA"/>
</dbReference>
<proteinExistence type="predicted"/>
<accession>A0AAQ3U278</accession>
<evidence type="ECO:0000313" key="2">
    <source>
        <dbReference type="EMBL" id="WVZ81680.1"/>
    </source>
</evidence>
<keyword evidence="3" id="KW-1185">Reference proteome</keyword>
<evidence type="ECO:0000313" key="1">
    <source>
        <dbReference type="EMBL" id="WVZ81654.1"/>
    </source>
</evidence>
<dbReference type="EMBL" id="CP144750">
    <property type="protein sequence ID" value="WVZ81654.1"/>
    <property type="molecule type" value="Genomic_DNA"/>
</dbReference>
<dbReference type="Proteomes" id="UP001341281">
    <property type="component" value="Chromosome 06"/>
</dbReference>
<evidence type="ECO:0000313" key="3">
    <source>
        <dbReference type="Proteomes" id="UP001341281"/>
    </source>
</evidence>
<protein>
    <submittedName>
        <fullName evidence="2">Uncharacterized protein</fullName>
    </submittedName>
</protein>
<name>A0AAQ3U278_PASNO</name>
<sequence length="179" mass="20813">MYMMGCYHLYEGAQQELILLGGRFFWQGVGNKKKYHMVKWEHLARPKKFGGLGFLDTRVMNKVLLIKWLVRLDSGENNICLNLLRKKYMGGKSVAQQEVKCGASQFWQGIMGYERGLGWKCENGRQVRLWDDVWLTEYPLRLCYPKIYSICENKKTRLQKPMTEAGNLTSGGVCQRMIS</sequence>
<reference evidence="2 3" key="1">
    <citation type="submission" date="2024-02" db="EMBL/GenBank/DDBJ databases">
        <title>High-quality chromosome-scale genome assembly of Pensacola bahiagrass (Paspalum notatum Flugge var. saurae).</title>
        <authorList>
            <person name="Vega J.M."/>
            <person name="Podio M."/>
            <person name="Orjuela J."/>
            <person name="Siena L.A."/>
            <person name="Pessino S.C."/>
            <person name="Combes M.C."/>
            <person name="Mariac C."/>
            <person name="Albertini E."/>
            <person name="Pupilli F."/>
            <person name="Ortiz J.P.A."/>
            <person name="Leblanc O."/>
        </authorList>
    </citation>
    <scope>NUCLEOTIDE SEQUENCE [LARGE SCALE GENOMIC DNA]</scope>
    <source>
        <strain evidence="2">R1</strain>
        <tissue evidence="2">Leaf</tissue>
    </source>
</reference>
<organism evidence="2 3">
    <name type="scientific">Paspalum notatum var. saurae</name>
    <dbReference type="NCBI Taxonomy" id="547442"/>
    <lineage>
        <taxon>Eukaryota</taxon>
        <taxon>Viridiplantae</taxon>
        <taxon>Streptophyta</taxon>
        <taxon>Embryophyta</taxon>
        <taxon>Tracheophyta</taxon>
        <taxon>Spermatophyta</taxon>
        <taxon>Magnoliopsida</taxon>
        <taxon>Liliopsida</taxon>
        <taxon>Poales</taxon>
        <taxon>Poaceae</taxon>
        <taxon>PACMAD clade</taxon>
        <taxon>Panicoideae</taxon>
        <taxon>Andropogonodae</taxon>
        <taxon>Paspaleae</taxon>
        <taxon>Paspalinae</taxon>
        <taxon>Paspalum</taxon>
    </lineage>
</organism>